<protein>
    <submittedName>
        <fullName evidence="2">DUF58 domain-containing protein</fullName>
    </submittedName>
</protein>
<evidence type="ECO:0000259" key="1">
    <source>
        <dbReference type="Pfam" id="PF01882"/>
    </source>
</evidence>
<feature type="domain" description="DUF58" evidence="1">
    <location>
        <begin position="196"/>
        <end position="240"/>
    </location>
</feature>
<dbReference type="PANTHER" id="PTHR34351:SF1">
    <property type="entry name" value="SLR1927 PROTEIN"/>
    <property type="match status" value="1"/>
</dbReference>
<comment type="caution">
    <text evidence="2">The sequence shown here is derived from an EMBL/GenBank/DDBJ whole genome shotgun (WGS) entry which is preliminary data.</text>
</comment>
<keyword evidence="3" id="KW-1185">Reference proteome</keyword>
<dbReference type="Proteomes" id="UP000641741">
    <property type="component" value="Unassembled WGS sequence"/>
</dbReference>
<accession>A0ABR7GJN1</accession>
<reference evidence="2 3" key="1">
    <citation type="submission" date="2020-08" db="EMBL/GenBank/DDBJ databases">
        <title>Genome public.</title>
        <authorList>
            <person name="Liu C."/>
            <person name="Sun Q."/>
        </authorList>
    </citation>
    <scope>NUCLEOTIDE SEQUENCE [LARGE SCALE GENOMIC DNA]</scope>
    <source>
        <strain evidence="2 3">M2</strain>
    </source>
</reference>
<proteinExistence type="predicted"/>
<evidence type="ECO:0000313" key="3">
    <source>
        <dbReference type="Proteomes" id="UP000641741"/>
    </source>
</evidence>
<evidence type="ECO:0000313" key="2">
    <source>
        <dbReference type="EMBL" id="MBC5694525.1"/>
    </source>
</evidence>
<sequence>MWKNRAGYALAVAALAALVWLFGRPFLVCALVLAAGLPFVQLALLKRDAGAVSVSLSVRPGGREGEALLLCFEVENGRALHAARSIYLDLAMNNLLLGEETHRRVMLTLSDGANRFSCPIVPPCCGEIVISCRETGLCDLLHLFCERVAPFDEVRTVIYPRPVQLELTLSRDAVGETGDSGLTRSRKGTDASEMFDIRSYVPGDDIRSIHWKLSGKTDELIVRQASDRTHYDLVILPDFGRKQGGRDIAAGELTRCVALVIELSRRLVRRGVPLCVALPGPGGGMELFGFKSVRELEQSIPRWLSIKLPEQAGRMMQLFRMEHLENRFTRMVTVSAGAPETGLRALANDIGVLSLTVTKDVSEPRAVLLNGVENIEIPAEGDAKIKILC</sequence>
<dbReference type="PANTHER" id="PTHR34351">
    <property type="entry name" value="SLR1927 PROTEIN-RELATED"/>
    <property type="match status" value="1"/>
</dbReference>
<dbReference type="InterPro" id="IPR002881">
    <property type="entry name" value="DUF58"/>
</dbReference>
<dbReference type="EMBL" id="JACOPK010000001">
    <property type="protein sequence ID" value="MBC5694525.1"/>
    <property type="molecule type" value="Genomic_DNA"/>
</dbReference>
<gene>
    <name evidence="2" type="ORF">H8S02_00950</name>
</gene>
<name>A0ABR7GJN1_9FIRM</name>
<dbReference type="RefSeq" id="WP_186968820.1">
    <property type="nucleotide sequence ID" value="NZ_JACOPK010000001.1"/>
</dbReference>
<dbReference type="Pfam" id="PF01882">
    <property type="entry name" value="DUF58"/>
    <property type="match status" value="1"/>
</dbReference>
<organism evidence="2 3">
    <name type="scientific">Agathobaculum hominis</name>
    <dbReference type="NCBI Taxonomy" id="2763014"/>
    <lineage>
        <taxon>Bacteria</taxon>
        <taxon>Bacillati</taxon>
        <taxon>Bacillota</taxon>
        <taxon>Clostridia</taxon>
        <taxon>Eubacteriales</taxon>
        <taxon>Butyricicoccaceae</taxon>
        <taxon>Agathobaculum</taxon>
    </lineage>
</organism>